<dbReference type="AlphaFoldDB" id="W4L5R6"/>
<feature type="non-terminal residue" evidence="1">
    <location>
        <position position="209"/>
    </location>
</feature>
<sequence>MTRNPYVGTQKRTFQAAFIHEMETNYGFLKSRRMLNLLAQDIQQLVDEFYPVQEHLRPGWILFTGTKADNHKARPGQQACEFTSVTIPWPLLTPEDFDWMTTQPDTKEKRRQLLIQRTVRLIEHGQQHPQGPVLLTLADLASLLGMTPASVSNLLKEARQKTGKSLPTKGYFFDQGMRPTHKAQIIALYEQGLDEVEIARISSHAQSSV</sequence>
<dbReference type="HOGENOM" id="CLU_1323314_0_0_7"/>
<evidence type="ECO:0000313" key="2">
    <source>
        <dbReference type="Proteomes" id="UP000019140"/>
    </source>
</evidence>
<dbReference type="InterPro" id="IPR012872">
    <property type="entry name" value="DUF1670"/>
</dbReference>
<keyword evidence="2" id="KW-1185">Reference proteome</keyword>
<name>W4L5R6_9BACT</name>
<gene>
    <name evidence="1" type="ORF">ETSY2_52145</name>
</gene>
<organism evidence="1 2">
    <name type="scientific">Candidatus Entotheonella gemina</name>
    <dbReference type="NCBI Taxonomy" id="1429439"/>
    <lineage>
        <taxon>Bacteria</taxon>
        <taxon>Pseudomonadati</taxon>
        <taxon>Nitrospinota/Tectimicrobiota group</taxon>
        <taxon>Candidatus Tectimicrobiota</taxon>
        <taxon>Candidatus Entotheonellia</taxon>
        <taxon>Candidatus Entotheonellales</taxon>
        <taxon>Candidatus Entotheonellaceae</taxon>
        <taxon>Candidatus Entotheonella</taxon>
    </lineage>
</organism>
<dbReference type="Pfam" id="PF07900">
    <property type="entry name" value="DUF1670"/>
    <property type="match status" value="1"/>
</dbReference>
<dbReference type="EMBL" id="AZHX01002735">
    <property type="protein sequence ID" value="ETW93035.1"/>
    <property type="molecule type" value="Genomic_DNA"/>
</dbReference>
<reference evidence="1 2" key="1">
    <citation type="journal article" date="2014" name="Nature">
        <title>An environmental bacterial taxon with a large and distinct metabolic repertoire.</title>
        <authorList>
            <person name="Wilson M.C."/>
            <person name="Mori T."/>
            <person name="Ruckert C."/>
            <person name="Uria A.R."/>
            <person name="Helf M.J."/>
            <person name="Takada K."/>
            <person name="Gernert C."/>
            <person name="Steffens U.A."/>
            <person name="Heycke N."/>
            <person name="Schmitt S."/>
            <person name="Rinke C."/>
            <person name="Helfrich E.J."/>
            <person name="Brachmann A.O."/>
            <person name="Gurgui C."/>
            <person name="Wakimoto T."/>
            <person name="Kracht M."/>
            <person name="Crusemann M."/>
            <person name="Hentschel U."/>
            <person name="Abe I."/>
            <person name="Matsunaga S."/>
            <person name="Kalinowski J."/>
            <person name="Takeyama H."/>
            <person name="Piel J."/>
        </authorList>
    </citation>
    <scope>NUCLEOTIDE SEQUENCE [LARGE SCALE GENOMIC DNA]</scope>
    <source>
        <strain evidence="2">TSY2</strain>
    </source>
</reference>
<comment type="caution">
    <text evidence="1">The sequence shown here is derived from an EMBL/GenBank/DDBJ whole genome shotgun (WGS) entry which is preliminary data.</text>
</comment>
<evidence type="ECO:0000313" key="1">
    <source>
        <dbReference type="EMBL" id="ETW93035.1"/>
    </source>
</evidence>
<accession>W4L5R6</accession>
<protein>
    <submittedName>
        <fullName evidence="1">Uncharacterized protein</fullName>
    </submittedName>
</protein>
<proteinExistence type="predicted"/>
<dbReference type="Proteomes" id="UP000019140">
    <property type="component" value="Unassembled WGS sequence"/>
</dbReference>